<dbReference type="Proteomes" id="UP000011058">
    <property type="component" value="Chromosome"/>
</dbReference>
<organism evidence="1 2">
    <name type="scientific">Fibrella aestuarina BUZ 2</name>
    <dbReference type="NCBI Taxonomy" id="1166018"/>
    <lineage>
        <taxon>Bacteria</taxon>
        <taxon>Pseudomonadati</taxon>
        <taxon>Bacteroidota</taxon>
        <taxon>Cytophagia</taxon>
        <taxon>Cytophagales</taxon>
        <taxon>Spirosomataceae</taxon>
        <taxon>Fibrella</taxon>
    </lineage>
</organism>
<dbReference type="EMBL" id="HE796683">
    <property type="protein sequence ID" value="CCH00440.1"/>
    <property type="molecule type" value="Genomic_DNA"/>
</dbReference>
<dbReference type="AlphaFoldDB" id="I0K8I7"/>
<dbReference type="eggNOG" id="ENOG5032TMK">
    <property type="taxonomic scope" value="Bacteria"/>
</dbReference>
<dbReference type="KEGG" id="fae:FAES_2431"/>
<sequence length="160" mass="17669">MCWPIWLRKRPGMPKHRRPRAPGRANSKAYQRFCRTFPLYSSTHMESHEEATDLLDNTMGTLTQDVAELTPQSGKGMIDQWIKTLTGPENTKEIVASLEHLKTQLEAGQPNAGEVQKILTELANQTREMSVMAGPEGDIVTRLEALAAALQTASGQIGNA</sequence>
<dbReference type="HOGENOM" id="CLU_139685_0_0_10"/>
<proteinExistence type="predicted"/>
<name>I0K8I7_9BACT</name>
<gene>
    <name evidence="1" type="ORF">FAES_2431</name>
</gene>
<accession>I0K8I7</accession>
<evidence type="ECO:0000313" key="1">
    <source>
        <dbReference type="EMBL" id="CCH00440.1"/>
    </source>
</evidence>
<reference evidence="1 2" key="1">
    <citation type="journal article" date="2012" name="J. Bacteriol.">
        <title>Genome Sequence of Fibrella aestuarina BUZ 2T, a Filamentous Marine Bacterium.</title>
        <authorList>
            <person name="Filippini M."/>
            <person name="Qi W."/>
            <person name="Blom J."/>
            <person name="Goesmann A."/>
            <person name="Smits T.H."/>
            <person name="Bagheri H.C."/>
        </authorList>
    </citation>
    <scope>NUCLEOTIDE SEQUENCE [LARGE SCALE GENOMIC DNA]</scope>
    <source>
        <strain evidence="2">BUZ 2T</strain>
    </source>
</reference>
<protein>
    <submittedName>
        <fullName evidence="1">Uncharacterized protein</fullName>
    </submittedName>
</protein>
<evidence type="ECO:0000313" key="2">
    <source>
        <dbReference type="Proteomes" id="UP000011058"/>
    </source>
</evidence>
<keyword evidence="2" id="KW-1185">Reference proteome</keyword>